<dbReference type="InterPro" id="IPR036610">
    <property type="entry name" value="PEBP-like_sf"/>
</dbReference>
<reference evidence="1" key="1">
    <citation type="journal article" date="2015" name="Nature">
        <title>Complex archaea that bridge the gap between prokaryotes and eukaryotes.</title>
        <authorList>
            <person name="Spang A."/>
            <person name="Saw J.H."/>
            <person name="Jorgensen S.L."/>
            <person name="Zaremba-Niedzwiedzka K."/>
            <person name="Martijn J."/>
            <person name="Lind A.E."/>
            <person name="van Eijk R."/>
            <person name="Schleper C."/>
            <person name="Guy L."/>
            <person name="Ettema T.J."/>
        </authorList>
    </citation>
    <scope>NUCLEOTIDE SEQUENCE</scope>
</reference>
<dbReference type="CDD" id="cd00865">
    <property type="entry name" value="PEBP_bact_arch"/>
    <property type="match status" value="1"/>
</dbReference>
<dbReference type="SUPFAM" id="SSF49777">
    <property type="entry name" value="PEBP-like"/>
    <property type="match status" value="1"/>
</dbReference>
<dbReference type="PANTHER" id="PTHR30289:SF1">
    <property type="entry name" value="PEBP (PHOSPHATIDYLETHANOLAMINE-BINDING PROTEIN) FAMILY PROTEIN"/>
    <property type="match status" value="1"/>
</dbReference>
<dbReference type="Pfam" id="PF01161">
    <property type="entry name" value="PBP"/>
    <property type="match status" value="1"/>
</dbReference>
<dbReference type="PANTHER" id="PTHR30289">
    <property type="entry name" value="UNCHARACTERIZED PROTEIN YBCL-RELATED"/>
    <property type="match status" value="1"/>
</dbReference>
<dbReference type="Gene3D" id="3.90.280.10">
    <property type="entry name" value="PEBP-like"/>
    <property type="match status" value="1"/>
</dbReference>
<proteinExistence type="predicted"/>
<gene>
    <name evidence="1" type="ORF">LCGC14_0007780</name>
</gene>
<evidence type="ECO:0000313" key="1">
    <source>
        <dbReference type="EMBL" id="KKO12761.1"/>
    </source>
</evidence>
<dbReference type="EMBL" id="LAZR01000001">
    <property type="protein sequence ID" value="KKO12761.1"/>
    <property type="molecule type" value="Genomic_DNA"/>
</dbReference>
<evidence type="ECO:0008006" key="2">
    <source>
        <dbReference type="Google" id="ProtNLM"/>
    </source>
</evidence>
<dbReference type="NCBIfam" id="TIGR00481">
    <property type="entry name" value="YbhB/YbcL family Raf kinase inhibitor-like protein"/>
    <property type="match status" value="1"/>
</dbReference>
<name>A0A0F9W677_9ZZZZ</name>
<protein>
    <recommendedName>
        <fullName evidence="2">YbhB/YbcL family Raf kinase inhibitor-like protein</fullName>
    </recommendedName>
</protein>
<dbReference type="AlphaFoldDB" id="A0A0F9W677"/>
<dbReference type="InterPro" id="IPR008914">
    <property type="entry name" value="PEBP"/>
</dbReference>
<dbReference type="InterPro" id="IPR005247">
    <property type="entry name" value="YbhB_YbcL/LppC-like"/>
</dbReference>
<sequence>MLAGQRSLTGFMALLAMTLIFSSTVQAQGNFVLTVDGFEDGGNIPVRFSQAAEDARPGGGTSPALSWVNAPEGTRSFVINMMDLDFAPNRGTRTQVHWVVWNIPGTVDGLAENQPEGNQLPNGASQISATGRVYRGPGAPATRPRHHYLFEVYALDTELNIGATDDPLETRDAVMAAMDGHVLGKSVYMGRFNRPQ</sequence>
<comment type="caution">
    <text evidence="1">The sequence shown here is derived from an EMBL/GenBank/DDBJ whole genome shotgun (WGS) entry which is preliminary data.</text>
</comment>
<organism evidence="1">
    <name type="scientific">marine sediment metagenome</name>
    <dbReference type="NCBI Taxonomy" id="412755"/>
    <lineage>
        <taxon>unclassified sequences</taxon>
        <taxon>metagenomes</taxon>
        <taxon>ecological metagenomes</taxon>
    </lineage>
</organism>
<accession>A0A0F9W677</accession>